<dbReference type="AlphaFoldDB" id="A0A6N7IZB8"/>
<comment type="caution">
    <text evidence="1">The sequence shown here is derived from an EMBL/GenBank/DDBJ whole genome shotgun (WGS) entry which is preliminary data.</text>
</comment>
<sequence length="71" mass="8209">MNEEIFSFVIYMIHACADRWHKAPSKVYQAIKDSGCLDEYLVPLYDVLHTQSTDYVVHDIGEYLKNRGISA</sequence>
<dbReference type="InterPro" id="IPR024269">
    <property type="entry name" value="DUF3791"/>
</dbReference>
<protein>
    <submittedName>
        <fullName evidence="1">DUF3791 domain-containing protein</fullName>
    </submittedName>
</protein>
<proteinExistence type="predicted"/>
<evidence type="ECO:0000313" key="2">
    <source>
        <dbReference type="Proteomes" id="UP000460257"/>
    </source>
</evidence>
<keyword evidence="2" id="KW-1185">Reference proteome</keyword>
<name>A0A6N7IZB8_9FIRM</name>
<reference evidence="1" key="1">
    <citation type="journal article" date="2020" name="Appl. Environ. Microbiol.">
        <title>Medium-Chain Fatty Acid Synthesis by 'Candidatus Weimeria bifida' gen. nov., sp. nov., and 'Candidatus Pseudoramibacter fermentans' sp. nov.</title>
        <authorList>
            <person name="Scarborough M.J."/>
            <person name="Myers K.S."/>
            <person name="Donohue T.J."/>
            <person name="Noguera D.R."/>
        </authorList>
    </citation>
    <scope>NUCLEOTIDE SEQUENCE</scope>
    <source>
        <strain evidence="1">LCO1.1</strain>
    </source>
</reference>
<evidence type="ECO:0000313" key="1">
    <source>
        <dbReference type="EMBL" id="MQN01654.1"/>
    </source>
</evidence>
<organism evidence="1 2">
    <name type="scientific">Candidatus Weimeria bifida</name>
    <dbReference type="NCBI Taxonomy" id="2599074"/>
    <lineage>
        <taxon>Bacteria</taxon>
        <taxon>Bacillati</taxon>
        <taxon>Bacillota</taxon>
        <taxon>Clostridia</taxon>
        <taxon>Lachnospirales</taxon>
        <taxon>Lachnospiraceae</taxon>
        <taxon>Candidatus Weimeria</taxon>
    </lineage>
</organism>
<dbReference type="Pfam" id="PF12668">
    <property type="entry name" value="DUF3791"/>
    <property type="match status" value="1"/>
</dbReference>
<dbReference type="EMBL" id="VOGC01000006">
    <property type="protein sequence ID" value="MQN01654.1"/>
    <property type="molecule type" value="Genomic_DNA"/>
</dbReference>
<dbReference type="Proteomes" id="UP000460257">
    <property type="component" value="Unassembled WGS sequence"/>
</dbReference>
<gene>
    <name evidence="1" type="ORF">FRC54_07000</name>
</gene>
<accession>A0A6N7IZB8</accession>